<feature type="active site" description="Charge relay system" evidence="10 11">
    <location>
        <position position="218"/>
    </location>
</feature>
<dbReference type="GO" id="GO:0009610">
    <property type="term" value="P:response to symbiotic fungus"/>
    <property type="evidence" value="ECO:0007669"/>
    <property type="project" value="UniProtKB-ARBA"/>
</dbReference>
<dbReference type="EMBL" id="JAIWQS010000003">
    <property type="protein sequence ID" value="KAJ8770306.1"/>
    <property type="molecule type" value="Genomic_DNA"/>
</dbReference>
<dbReference type="InterPro" id="IPR037045">
    <property type="entry name" value="S8pro/Inhibitor_I9_sf"/>
</dbReference>
<keyword evidence="8 11" id="KW-0378">Hydrolase</keyword>
<accession>A0AAV8TTL1</accession>
<comment type="function">
    <text evidence="1">Required for arbuscular mycorrhiza (AM) development during AM symbiosis with AM fungi (e.g. Glomeromycota intraradices).</text>
</comment>
<dbReference type="GO" id="GO:0009609">
    <property type="term" value="P:response to symbiotic bacterium"/>
    <property type="evidence" value="ECO:0007669"/>
    <property type="project" value="UniProtKB-ARBA"/>
</dbReference>
<evidence type="ECO:0000256" key="7">
    <source>
        <dbReference type="ARBA" id="ARBA00022729"/>
    </source>
</evidence>
<dbReference type="InterPro" id="IPR034197">
    <property type="entry name" value="Peptidases_S8_3"/>
</dbReference>
<dbReference type="Pfam" id="PF05922">
    <property type="entry name" value="Inhibitor_I9"/>
    <property type="match status" value="1"/>
</dbReference>
<comment type="subcellular location">
    <subcellularLocation>
        <location evidence="2">Secreted</location>
        <location evidence="2">Extracellular space</location>
        <location evidence="2">Apoplast</location>
    </subcellularLocation>
</comment>
<evidence type="ECO:0000256" key="1">
    <source>
        <dbReference type="ARBA" id="ARBA00002076"/>
    </source>
</evidence>
<comment type="caution">
    <text evidence="17">The sequence shown here is derived from an EMBL/GenBank/DDBJ whole genome shotgun (WGS) entry which is preliminary data.</text>
</comment>
<dbReference type="InterPro" id="IPR036852">
    <property type="entry name" value="Peptidase_S8/S53_dom_sf"/>
</dbReference>
<dbReference type="CDD" id="cd04852">
    <property type="entry name" value="Peptidases_S8_3"/>
    <property type="match status" value="1"/>
</dbReference>
<dbReference type="Pfam" id="PF00082">
    <property type="entry name" value="Peptidase_S8"/>
    <property type="match status" value="1"/>
</dbReference>
<dbReference type="Gene3D" id="3.50.30.30">
    <property type="match status" value="1"/>
</dbReference>
<dbReference type="GO" id="GO:0006508">
    <property type="term" value="P:proteolysis"/>
    <property type="evidence" value="ECO:0007669"/>
    <property type="project" value="UniProtKB-KW"/>
</dbReference>
<organism evidence="17 18">
    <name type="scientific">Erythroxylum novogranatense</name>
    <dbReference type="NCBI Taxonomy" id="1862640"/>
    <lineage>
        <taxon>Eukaryota</taxon>
        <taxon>Viridiplantae</taxon>
        <taxon>Streptophyta</taxon>
        <taxon>Embryophyta</taxon>
        <taxon>Tracheophyta</taxon>
        <taxon>Spermatophyta</taxon>
        <taxon>Magnoliopsida</taxon>
        <taxon>eudicotyledons</taxon>
        <taxon>Gunneridae</taxon>
        <taxon>Pentapetalae</taxon>
        <taxon>rosids</taxon>
        <taxon>fabids</taxon>
        <taxon>Malpighiales</taxon>
        <taxon>Erythroxylaceae</taxon>
        <taxon>Erythroxylum</taxon>
    </lineage>
</organism>
<keyword evidence="4" id="KW-0052">Apoplast</keyword>
<keyword evidence="9 11" id="KW-0720">Serine protease</keyword>
<dbReference type="AlphaFoldDB" id="A0AAV8TTL1"/>
<evidence type="ECO:0000256" key="6">
    <source>
        <dbReference type="ARBA" id="ARBA00022670"/>
    </source>
</evidence>
<feature type="chain" id="PRO_5043552480" description="Subtilisin-like protease SBT5.3" evidence="12">
    <location>
        <begin position="26"/>
        <end position="774"/>
    </location>
</feature>
<dbReference type="SUPFAM" id="SSF52743">
    <property type="entry name" value="Subtilisin-like"/>
    <property type="match status" value="1"/>
</dbReference>
<dbReference type="GO" id="GO:0048046">
    <property type="term" value="C:apoplast"/>
    <property type="evidence" value="ECO:0007669"/>
    <property type="project" value="UniProtKB-SubCell"/>
</dbReference>
<dbReference type="InterPro" id="IPR000209">
    <property type="entry name" value="Peptidase_S8/S53_dom"/>
</dbReference>
<keyword evidence="5" id="KW-0964">Secreted</keyword>
<dbReference type="PROSITE" id="PS00138">
    <property type="entry name" value="SUBTILASE_SER"/>
    <property type="match status" value="1"/>
</dbReference>
<dbReference type="PANTHER" id="PTHR10795">
    <property type="entry name" value="PROPROTEIN CONVERTASE SUBTILISIN/KEXIN"/>
    <property type="match status" value="1"/>
</dbReference>
<evidence type="ECO:0008006" key="19">
    <source>
        <dbReference type="Google" id="ProtNLM"/>
    </source>
</evidence>
<evidence type="ECO:0000313" key="18">
    <source>
        <dbReference type="Proteomes" id="UP001159364"/>
    </source>
</evidence>
<evidence type="ECO:0000256" key="3">
    <source>
        <dbReference type="ARBA" id="ARBA00011073"/>
    </source>
</evidence>
<dbReference type="Pfam" id="PF02225">
    <property type="entry name" value="PA"/>
    <property type="match status" value="1"/>
</dbReference>
<dbReference type="Gene3D" id="2.60.40.2310">
    <property type="match status" value="1"/>
</dbReference>
<dbReference type="GO" id="GO:0004252">
    <property type="term" value="F:serine-type endopeptidase activity"/>
    <property type="evidence" value="ECO:0007669"/>
    <property type="project" value="UniProtKB-UniRule"/>
</dbReference>
<dbReference type="FunFam" id="2.60.40.2310:FF:000001">
    <property type="entry name" value="Subtilisin-like protease SBT1.5"/>
    <property type="match status" value="1"/>
</dbReference>
<dbReference type="InterPro" id="IPR003137">
    <property type="entry name" value="PA_domain"/>
</dbReference>
<dbReference type="Gene3D" id="3.30.70.80">
    <property type="entry name" value="Peptidase S8 propeptide/proteinase inhibitor I9"/>
    <property type="match status" value="1"/>
</dbReference>
<dbReference type="InterPro" id="IPR015500">
    <property type="entry name" value="Peptidase_S8_subtilisin-rel"/>
</dbReference>
<evidence type="ECO:0000259" key="13">
    <source>
        <dbReference type="Pfam" id="PF00082"/>
    </source>
</evidence>
<feature type="domain" description="Subtilisin-like protease fibronectin type-III" evidence="16">
    <location>
        <begin position="668"/>
        <end position="764"/>
    </location>
</feature>
<dbReference type="FunFam" id="3.30.70.80:FF:000002">
    <property type="entry name" value="Subtilisin-like protease SBT5.3"/>
    <property type="match status" value="1"/>
</dbReference>
<dbReference type="InterPro" id="IPR010259">
    <property type="entry name" value="S8pro/Inhibitor_I9"/>
</dbReference>
<dbReference type="FunFam" id="3.50.30.30:FF:000005">
    <property type="entry name" value="subtilisin-like protease SBT1.5"/>
    <property type="match status" value="1"/>
</dbReference>
<feature type="signal peptide" evidence="12">
    <location>
        <begin position="1"/>
        <end position="25"/>
    </location>
</feature>
<dbReference type="PRINTS" id="PR00723">
    <property type="entry name" value="SUBTILISIN"/>
</dbReference>
<dbReference type="Pfam" id="PF17766">
    <property type="entry name" value="fn3_6"/>
    <property type="match status" value="1"/>
</dbReference>
<feature type="active site" description="Charge relay system" evidence="10 11">
    <location>
        <position position="553"/>
    </location>
</feature>
<reference evidence="17 18" key="1">
    <citation type="submission" date="2021-09" db="EMBL/GenBank/DDBJ databases">
        <title>Genomic insights and catalytic innovation underlie evolution of tropane alkaloids biosynthesis.</title>
        <authorList>
            <person name="Wang Y.-J."/>
            <person name="Tian T."/>
            <person name="Huang J.-P."/>
            <person name="Huang S.-X."/>
        </authorList>
    </citation>
    <scope>NUCLEOTIDE SEQUENCE [LARGE SCALE GENOMIC DNA]</scope>
    <source>
        <strain evidence="17">KIB-2018</strain>
        <tissue evidence="17">Leaf</tissue>
    </source>
</reference>
<feature type="domain" description="PA" evidence="14">
    <location>
        <begin position="375"/>
        <end position="460"/>
    </location>
</feature>
<feature type="domain" description="Peptidase S8/S53" evidence="13">
    <location>
        <begin position="146"/>
        <end position="593"/>
    </location>
</feature>
<comment type="similarity">
    <text evidence="3 11">Belongs to the peptidase S8 family.</text>
</comment>
<dbReference type="Gene3D" id="3.40.50.200">
    <property type="entry name" value="Peptidase S8/S53 domain"/>
    <property type="match status" value="1"/>
</dbReference>
<name>A0AAV8TTL1_9ROSI</name>
<evidence type="ECO:0000259" key="16">
    <source>
        <dbReference type="Pfam" id="PF17766"/>
    </source>
</evidence>
<sequence>MAIREVPILFLLFSLLSVFQSPALALKRPYIVYLGSHPHGYEPTVLDVSKRTDHHYELLATYMTSKEKAKEAIIYSYTHSINGFAAILDEETTAKIYKHPEVVSVFPSEENELQTTRSWQFLGLENKNGKIPADYLWTKGRFGEDAIIGHLDSGVWPESKSFGDEGMGPIPSRWKGYCETEDGVKCNRKLIGARYFKKGYEASLGQPLNGTARDNDGHGTHTLSTAAGRFVPGANLLGSANGTAKGGSPMARAASYKVCWGGCEDADILAGFDAAIRDGVDILSVSIGTGSQYRDYFSGALSVGSFHAVRNGILVVCSAGNAGIEGGYSNVAPWIFTVAASTIDREFSSDAILGNGKKLQGLSFNTNTLPVSKKHPLVYAPDVKAKNASANEALGCSPGSLDPAKVKGKIVTCRQSVTNTADVEMSLVVSQAGGIGMIVLREHFDELIRPNPYYIPTSSLLTEADSQSILAYINSTKSPKVFIRGATEIGRTVAPMMASFSSIGPNRITREILKPDITAPGVQILAAFTEAMGPSSVPTDKRKAPFNIISGTSMSCPHIAGVAGLLKTMHPDWSPAAIRSAIMTTAQTTSNNGGPILQEDTLRPASPYFYGSGQVRPNLAMDPGLVYDTTITDYYTFLCSMGYNATLLSRFTNESSFRCPSANTSLWDLNYPTISVTNLSLTGRTTVTRTLKNVGTPGKYTVHVEPPKEVAVSVEPNTLEFKSRNEEKKFKITLGAKEEVSTGQTVFGAIVWSDGKHQVRSTIAASNYTNFESD</sequence>
<proteinExistence type="inferred from homology"/>
<dbReference type="Proteomes" id="UP001159364">
    <property type="component" value="Linkage Group LG03"/>
</dbReference>
<protein>
    <recommendedName>
        <fullName evidence="19">Subtilisin-like protease SBT5.3</fullName>
    </recommendedName>
</protein>
<keyword evidence="7 12" id="KW-0732">Signal</keyword>
<keyword evidence="18" id="KW-1185">Reference proteome</keyword>
<evidence type="ECO:0000256" key="10">
    <source>
        <dbReference type="PIRSR" id="PIRSR615500-1"/>
    </source>
</evidence>
<evidence type="ECO:0000313" key="17">
    <source>
        <dbReference type="EMBL" id="KAJ8770306.1"/>
    </source>
</evidence>
<dbReference type="CDD" id="cd02120">
    <property type="entry name" value="PA_subtilisin_like"/>
    <property type="match status" value="1"/>
</dbReference>
<evidence type="ECO:0000256" key="8">
    <source>
        <dbReference type="ARBA" id="ARBA00022801"/>
    </source>
</evidence>
<evidence type="ECO:0000256" key="12">
    <source>
        <dbReference type="SAM" id="SignalP"/>
    </source>
</evidence>
<evidence type="ECO:0000256" key="4">
    <source>
        <dbReference type="ARBA" id="ARBA00022523"/>
    </source>
</evidence>
<dbReference type="InterPro" id="IPR045051">
    <property type="entry name" value="SBT"/>
</dbReference>
<dbReference type="PROSITE" id="PS51892">
    <property type="entry name" value="SUBTILASE"/>
    <property type="match status" value="1"/>
</dbReference>
<dbReference type="FunFam" id="3.40.50.200:FF:000006">
    <property type="entry name" value="Subtilisin-like protease SBT1.5"/>
    <property type="match status" value="1"/>
</dbReference>
<evidence type="ECO:0000256" key="5">
    <source>
        <dbReference type="ARBA" id="ARBA00022525"/>
    </source>
</evidence>
<evidence type="ECO:0000256" key="2">
    <source>
        <dbReference type="ARBA" id="ARBA00004271"/>
    </source>
</evidence>
<evidence type="ECO:0000259" key="15">
    <source>
        <dbReference type="Pfam" id="PF05922"/>
    </source>
</evidence>
<feature type="active site" description="Charge relay system" evidence="10 11">
    <location>
        <position position="152"/>
    </location>
</feature>
<evidence type="ECO:0000259" key="14">
    <source>
        <dbReference type="Pfam" id="PF02225"/>
    </source>
</evidence>
<evidence type="ECO:0000256" key="9">
    <source>
        <dbReference type="ARBA" id="ARBA00022825"/>
    </source>
</evidence>
<gene>
    <name evidence="17" type="ORF">K2173_013260</name>
</gene>
<evidence type="ECO:0000256" key="11">
    <source>
        <dbReference type="PROSITE-ProRule" id="PRU01240"/>
    </source>
</evidence>
<dbReference type="InterPro" id="IPR023828">
    <property type="entry name" value="Peptidase_S8_Ser-AS"/>
</dbReference>
<keyword evidence="6 11" id="KW-0645">Protease</keyword>
<feature type="domain" description="Inhibitor I9" evidence="15">
    <location>
        <begin position="30"/>
        <end position="113"/>
    </location>
</feature>
<dbReference type="InterPro" id="IPR041469">
    <property type="entry name" value="Subtilisin-like_FN3"/>
</dbReference>